<name>A0A8S0VD95_OLEEU</name>
<proteinExistence type="predicted"/>
<dbReference type="InterPro" id="IPR001938">
    <property type="entry name" value="Thaumatin"/>
</dbReference>
<dbReference type="SUPFAM" id="SSF49870">
    <property type="entry name" value="Osmotin, thaumatin-like protein"/>
    <property type="match status" value="1"/>
</dbReference>
<comment type="caution">
    <text evidence="1">The sequence shown here is derived from an EMBL/GenBank/DDBJ whole genome shotgun (WGS) entry which is preliminary data.</text>
</comment>
<evidence type="ECO:0000313" key="2">
    <source>
        <dbReference type="Proteomes" id="UP000594638"/>
    </source>
</evidence>
<dbReference type="PANTHER" id="PTHR31048">
    <property type="entry name" value="OS03G0233200 PROTEIN"/>
    <property type="match status" value="1"/>
</dbReference>
<dbReference type="OrthoDB" id="430315at2759"/>
<evidence type="ECO:0000313" key="1">
    <source>
        <dbReference type="EMBL" id="CAA3029705.1"/>
    </source>
</evidence>
<dbReference type="Pfam" id="PF00314">
    <property type="entry name" value="Thaumatin"/>
    <property type="match status" value="1"/>
</dbReference>
<gene>
    <name evidence="1" type="ORF">OLEA9_A091944</name>
</gene>
<accession>A0A8S0VD95</accession>
<organism evidence="1 2">
    <name type="scientific">Olea europaea subsp. europaea</name>
    <dbReference type="NCBI Taxonomy" id="158383"/>
    <lineage>
        <taxon>Eukaryota</taxon>
        <taxon>Viridiplantae</taxon>
        <taxon>Streptophyta</taxon>
        <taxon>Embryophyta</taxon>
        <taxon>Tracheophyta</taxon>
        <taxon>Spermatophyta</taxon>
        <taxon>Magnoliopsida</taxon>
        <taxon>eudicotyledons</taxon>
        <taxon>Gunneridae</taxon>
        <taxon>Pentapetalae</taxon>
        <taxon>asterids</taxon>
        <taxon>lamiids</taxon>
        <taxon>Lamiales</taxon>
        <taxon>Oleaceae</taxon>
        <taxon>Oleeae</taxon>
        <taxon>Olea</taxon>
    </lineage>
</organism>
<dbReference type="PROSITE" id="PS51367">
    <property type="entry name" value="THAUMATIN_2"/>
    <property type="match status" value="1"/>
</dbReference>
<dbReference type="InterPro" id="IPR037176">
    <property type="entry name" value="Osmotin/thaumatin-like_sf"/>
</dbReference>
<dbReference type="EMBL" id="CACTIH010009326">
    <property type="protein sequence ID" value="CAA3029705.1"/>
    <property type="molecule type" value="Genomic_DNA"/>
</dbReference>
<keyword evidence="2" id="KW-1185">Reference proteome</keyword>
<dbReference type="AlphaFoldDB" id="A0A8S0VD95"/>
<dbReference type="Gene3D" id="2.60.110.10">
    <property type="entry name" value="Thaumatin"/>
    <property type="match status" value="1"/>
</dbReference>
<dbReference type="Gramene" id="OE9A091944T1">
    <property type="protein sequence ID" value="OE9A091944C1"/>
    <property type="gene ID" value="OE9A091944"/>
</dbReference>
<reference evidence="1 2" key="1">
    <citation type="submission" date="2019-12" db="EMBL/GenBank/DDBJ databases">
        <authorList>
            <person name="Alioto T."/>
            <person name="Alioto T."/>
            <person name="Gomez Garrido J."/>
        </authorList>
    </citation>
    <scope>NUCLEOTIDE SEQUENCE [LARGE SCALE GENOMIC DNA]</scope>
</reference>
<protein>
    <submittedName>
        <fullName evidence="1">Uncharacterized protein</fullName>
    </submittedName>
</protein>
<sequence>MVASSSGHPKPPPSIGQCTFRVVGPLLRLYWMYFRPIRQLKLQSSDCSGIVQCIGASSMPPVSLVEFTLNSAKDFYDVSLKDGYKLANFHHPFRRDGKLLCSKLRIGFQ</sequence>
<dbReference type="Proteomes" id="UP000594638">
    <property type="component" value="Unassembled WGS sequence"/>
</dbReference>